<evidence type="ECO:0000256" key="1">
    <source>
        <dbReference type="SAM" id="Phobius"/>
    </source>
</evidence>
<evidence type="ECO:0000313" key="2">
    <source>
        <dbReference type="EMBL" id="CAK9046991.1"/>
    </source>
</evidence>
<comment type="caution">
    <text evidence="2">The sequence shown here is derived from an EMBL/GenBank/DDBJ whole genome shotgun (WGS) entry which is preliminary data.</text>
</comment>
<dbReference type="Proteomes" id="UP001642464">
    <property type="component" value="Unassembled WGS sequence"/>
</dbReference>
<dbReference type="PANTHER" id="PTHR37314:SF4">
    <property type="entry name" value="UPF0700 TRANSMEMBRANE PROTEIN YOAK"/>
    <property type="match status" value="1"/>
</dbReference>
<feature type="transmembrane region" description="Helical" evidence="1">
    <location>
        <begin position="172"/>
        <end position="188"/>
    </location>
</feature>
<keyword evidence="3" id="KW-1185">Reference proteome</keyword>
<sequence length="246" mass="27092">MALPACLLQGLAAFVLAFLAGYADVITYMRYGSFAASMTGNVIFAGRQLASLAWQDFLFYFAIMVAWSSGSFVYHQIEKVFPRRGASRAALLVAIFSTAIDIAFNLSARPGDPRNRWWIVGLVPIFGVEEAFALTHLKLPATGVSKHLYNMSKLCEMCWSKGGEEGQQCKDVYLSAVMLIGLITGAVLGERLAATFGLEVRWCFLPVSPLVMLAIWVHECLHWKTCEDPVNMEPMDSEADDDADSS</sequence>
<dbReference type="Pfam" id="PF06912">
    <property type="entry name" value="DUF1275"/>
    <property type="match status" value="1"/>
</dbReference>
<dbReference type="InterPro" id="IPR010699">
    <property type="entry name" value="DUF1275"/>
</dbReference>
<proteinExistence type="predicted"/>
<dbReference type="EMBL" id="CAXAMM010020001">
    <property type="protein sequence ID" value="CAK9046991.1"/>
    <property type="molecule type" value="Genomic_DNA"/>
</dbReference>
<feature type="transmembrane region" description="Helical" evidence="1">
    <location>
        <begin position="89"/>
        <end position="108"/>
    </location>
</feature>
<feature type="transmembrane region" description="Helical" evidence="1">
    <location>
        <begin position="57"/>
        <end position="77"/>
    </location>
</feature>
<keyword evidence="1" id="KW-0812">Transmembrane</keyword>
<reference evidence="2 3" key="1">
    <citation type="submission" date="2024-02" db="EMBL/GenBank/DDBJ databases">
        <authorList>
            <person name="Chen Y."/>
            <person name="Shah S."/>
            <person name="Dougan E. K."/>
            <person name="Thang M."/>
            <person name="Chan C."/>
        </authorList>
    </citation>
    <scope>NUCLEOTIDE SEQUENCE [LARGE SCALE GENOMIC DNA]</scope>
</reference>
<gene>
    <name evidence="2" type="ORF">SCF082_LOCUS26382</name>
</gene>
<accession>A0ABP0M681</accession>
<protein>
    <submittedName>
        <fullName evidence="2">RRM domain-containing protein</fullName>
    </submittedName>
</protein>
<evidence type="ECO:0000313" key="3">
    <source>
        <dbReference type="Proteomes" id="UP001642464"/>
    </source>
</evidence>
<organism evidence="2 3">
    <name type="scientific">Durusdinium trenchii</name>
    <dbReference type="NCBI Taxonomy" id="1381693"/>
    <lineage>
        <taxon>Eukaryota</taxon>
        <taxon>Sar</taxon>
        <taxon>Alveolata</taxon>
        <taxon>Dinophyceae</taxon>
        <taxon>Suessiales</taxon>
        <taxon>Symbiodiniaceae</taxon>
        <taxon>Durusdinium</taxon>
    </lineage>
</organism>
<keyword evidence="1" id="KW-0472">Membrane</keyword>
<dbReference type="PANTHER" id="PTHR37314">
    <property type="entry name" value="SLR0142 PROTEIN"/>
    <property type="match status" value="1"/>
</dbReference>
<name>A0ABP0M681_9DINO</name>
<keyword evidence="1" id="KW-1133">Transmembrane helix</keyword>